<evidence type="ECO:0000256" key="3">
    <source>
        <dbReference type="ARBA" id="ARBA00021872"/>
    </source>
</evidence>
<keyword evidence="7" id="KW-0456">Lyase</keyword>
<dbReference type="PROSITE" id="PS51171">
    <property type="entry name" value="PREPHENATE_DEHYDR_3"/>
    <property type="match status" value="1"/>
</dbReference>
<evidence type="ECO:0000256" key="1">
    <source>
        <dbReference type="ARBA" id="ARBA00004741"/>
    </source>
</evidence>
<protein>
    <recommendedName>
        <fullName evidence="3">Prephenate dehydratase</fullName>
        <ecNumber evidence="2">4.2.1.51</ecNumber>
    </recommendedName>
</protein>
<reference evidence="12" key="1">
    <citation type="journal article" date="2019" name="Int. J. Syst. Evol. Microbiol.">
        <title>The Global Catalogue of Microorganisms (GCM) 10K type strain sequencing project: providing services to taxonomists for standard genome sequencing and annotation.</title>
        <authorList>
            <consortium name="The Broad Institute Genomics Platform"/>
            <consortium name="The Broad Institute Genome Sequencing Center for Infectious Disease"/>
            <person name="Wu L."/>
            <person name="Ma J."/>
        </authorList>
    </citation>
    <scope>NUCLEOTIDE SEQUENCE [LARGE SCALE GENOMIC DNA]</scope>
    <source>
        <strain evidence="12">JCM 3296</strain>
    </source>
</reference>
<dbReference type="Gene3D" id="3.30.70.260">
    <property type="match status" value="1"/>
</dbReference>
<dbReference type="InterPro" id="IPR002912">
    <property type="entry name" value="ACT_dom"/>
</dbReference>
<sequence length="303" mass="32648">MRLYADAMQRIAYFGPQGTFTEQAALRFGSELVPVDTIQLAIASVRKGETEFACVPIENSVEGAVPATLDALVRDEPVVAVAETVLDVRFSVLVRPGTTEIRTIASHPHALAQVREWIADSLPGVTSIATSSTAAAAAAVERGEFDAAVTAPVAVHHYELDEYATNVLDVADARTRFLLLRRPGALPEPTGADRTSVVVTTPNRVGVLSELLTELALRGINLTGLESRPTKGKLGEYRFYIDVEGHIAEPRIGDALAALHRHSREIRFLGSFPKADHEPVEAHNDEFAAAAAWVDAVRKGERG</sequence>
<dbReference type="InterPro" id="IPR001086">
    <property type="entry name" value="Preph_deHydtase"/>
</dbReference>
<dbReference type="CDD" id="cd04905">
    <property type="entry name" value="ACT_CM-PDT"/>
    <property type="match status" value="1"/>
</dbReference>
<dbReference type="Gene3D" id="3.40.190.10">
    <property type="entry name" value="Periplasmic binding protein-like II"/>
    <property type="match status" value="2"/>
</dbReference>
<proteinExistence type="predicted"/>
<dbReference type="PANTHER" id="PTHR21022:SF19">
    <property type="entry name" value="PREPHENATE DEHYDRATASE-RELATED"/>
    <property type="match status" value="1"/>
</dbReference>
<dbReference type="CDD" id="cd13632">
    <property type="entry name" value="PBP2_Aa-PDT_like"/>
    <property type="match status" value="1"/>
</dbReference>
<dbReference type="Pfam" id="PF01842">
    <property type="entry name" value="ACT"/>
    <property type="match status" value="1"/>
</dbReference>
<evidence type="ECO:0000256" key="7">
    <source>
        <dbReference type="ARBA" id="ARBA00023239"/>
    </source>
</evidence>
<gene>
    <name evidence="11" type="primary">pheA</name>
    <name evidence="11" type="ORF">GCM10010178_12530</name>
</gene>
<evidence type="ECO:0000313" key="12">
    <source>
        <dbReference type="Proteomes" id="UP000649573"/>
    </source>
</evidence>
<evidence type="ECO:0000259" key="10">
    <source>
        <dbReference type="PROSITE" id="PS51671"/>
    </source>
</evidence>
<evidence type="ECO:0000256" key="5">
    <source>
        <dbReference type="ARBA" id="ARBA00023141"/>
    </source>
</evidence>
<evidence type="ECO:0000259" key="9">
    <source>
        <dbReference type="PROSITE" id="PS51171"/>
    </source>
</evidence>
<keyword evidence="4" id="KW-0028">Amino-acid biosynthesis</keyword>
<dbReference type="Pfam" id="PF00800">
    <property type="entry name" value="PDT"/>
    <property type="match status" value="1"/>
</dbReference>
<comment type="pathway">
    <text evidence="1">Amino-acid biosynthesis; L-phenylalanine biosynthesis; phenylpyruvate from prephenate: step 1/1.</text>
</comment>
<evidence type="ECO:0000256" key="2">
    <source>
        <dbReference type="ARBA" id="ARBA00013147"/>
    </source>
</evidence>
<name>A0ABQ2UCM7_9PSEU</name>
<feature type="domain" description="Prephenate dehydratase" evidence="9">
    <location>
        <begin position="10"/>
        <end position="182"/>
    </location>
</feature>
<comment type="caution">
    <text evidence="11">The sequence shown here is derived from an EMBL/GenBank/DDBJ whole genome shotgun (WGS) entry which is preliminary data.</text>
</comment>
<evidence type="ECO:0000256" key="8">
    <source>
        <dbReference type="ARBA" id="ARBA00047848"/>
    </source>
</evidence>
<evidence type="ECO:0000256" key="6">
    <source>
        <dbReference type="ARBA" id="ARBA00023222"/>
    </source>
</evidence>
<dbReference type="PIRSF" id="PIRSF001500">
    <property type="entry name" value="Chor_mut_pdt_Ppr"/>
    <property type="match status" value="1"/>
</dbReference>
<keyword evidence="12" id="KW-1185">Reference proteome</keyword>
<accession>A0ABQ2UCM7</accession>
<comment type="catalytic activity">
    <reaction evidence="8">
        <text>prephenate + H(+) = 3-phenylpyruvate + CO2 + H2O</text>
        <dbReference type="Rhea" id="RHEA:21648"/>
        <dbReference type="ChEBI" id="CHEBI:15377"/>
        <dbReference type="ChEBI" id="CHEBI:15378"/>
        <dbReference type="ChEBI" id="CHEBI:16526"/>
        <dbReference type="ChEBI" id="CHEBI:18005"/>
        <dbReference type="ChEBI" id="CHEBI:29934"/>
        <dbReference type="EC" id="4.2.1.51"/>
    </reaction>
</comment>
<keyword evidence="5" id="KW-0057">Aromatic amino acid biosynthesis</keyword>
<evidence type="ECO:0000313" key="11">
    <source>
        <dbReference type="EMBL" id="GGU21757.1"/>
    </source>
</evidence>
<organism evidence="11 12">
    <name type="scientific">Lentzea flava</name>
    <dbReference type="NCBI Taxonomy" id="103732"/>
    <lineage>
        <taxon>Bacteria</taxon>
        <taxon>Bacillati</taxon>
        <taxon>Actinomycetota</taxon>
        <taxon>Actinomycetes</taxon>
        <taxon>Pseudonocardiales</taxon>
        <taxon>Pseudonocardiaceae</taxon>
        <taxon>Lentzea</taxon>
    </lineage>
</organism>
<dbReference type="EC" id="4.2.1.51" evidence="2"/>
<dbReference type="InterPro" id="IPR008242">
    <property type="entry name" value="Chor_mutase/pphenate_deHydtase"/>
</dbReference>
<dbReference type="PROSITE" id="PS51671">
    <property type="entry name" value="ACT"/>
    <property type="match status" value="1"/>
</dbReference>
<dbReference type="SUPFAM" id="SSF55021">
    <property type="entry name" value="ACT-like"/>
    <property type="match status" value="1"/>
</dbReference>
<dbReference type="Proteomes" id="UP000649573">
    <property type="component" value="Unassembled WGS sequence"/>
</dbReference>
<feature type="domain" description="ACT" evidence="10">
    <location>
        <begin position="196"/>
        <end position="274"/>
    </location>
</feature>
<evidence type="ECO:0000256" key="4">
    <source>
        <dbReference type="ARBA" id="ARBA00022605"/>
    </source>
</evidence>
<dbReference type="NCBIfam" id="NF008865">
    <property type="entry name" value="PRK11898.1"/>
    <property type="match status" value="1"/>
</dbReference>
<dbReference type="InterPro" id="IPR045865">
    <property type="entry name" value="ACT-like_dom_sf"/>
</dbReference>
<keyword evidence="6" id="KW-0584">Phenylalanine biosynthesis</keyword>
<dbReference type="EMBL" id="BMRE01000002">
    <property type="protein sequence ID" value="GGU21757.1"/>
    <property type="molecule type" value="Genomic_DNA"/>
</dbReference>
<dbReference type="PANTHER" id="PTHR21022">
    <property type="entry name" value="PREPHENATE DEHYDRATASE P PROTEIN"/>
    <property type="match status" value="1"/>
</dbReference>
<dbReference type="SUPFAM" id="SSF53850">
    <property type="entry name" value="Periplasmic binding protein-like II"/>
    <property type="match status" value="1"/>
</dbReference>